<comment type="caution">
    <text evidence="2">The sequence shown here is derived from an EMBL/GenBank/DDBJ whole genome shotgun (WGS) entry which is preliminary data.</text>
</comment>
<dbReference type="EMBL" id="QKKU01000039">
    <property type="protein sequence ID" value="RBM69482.1"/>
    <property type="molecule type" value="Genomic_DNA"/>
</dbReference>
<accession>A0ABD7FWX4</accession>
<reference evidence="2 3" key="1">
    <citation type="submission" date="2018-06" db="EMBL/GenBank/DDBJ databases">
        <title>Draft genome sequences of nine Vibrio sp. clinical isolates from across the United States representing the closest known relative of Vibrio cholerae.</title>
        <authorList>
            <person name="Islam M.T."/>
            <person name="Liang K."/>
            <person name="Im M.S."/>
            <person name="Winkjer J."/>
            <person name="Busby S."/>
            <person name="Batra D."/>
            <person name="Rowe L."/>
            <person name="Tarr C.L."/>
            <person name="Boucher Y."/>
        </authorList>
    </citation>
    <scope>NUCLEOTIDE SEQUENCE [LARGE SCALE GENOMIC DNA]</scope>
    <source>
        <strain evidence="2 3">2017V-1110</strain>
    </source>
</reference>
<organism evidence="2 3">
    <name type="scientific">Vibrio paracholerae</name>
    <dbReference type="NCBI Taxonomy" id="650003"/>
    <lineage>
        <taxon>Bacteria</taxon>
        <taxon>Pseudomonadati</taxon>
        <taxon>Pseudomonadota</taxon>
        <taxon>Gammaproteobacteria</taxon>
        <taxon>Vibrionales</taxon>
        <taxon>Vibrionaceae</taxon>
        <taxon>Vibrio</taxon>
    </lineage>
</organism>
<feature type="domain" description="Putative auto-transporter adhesin head GIN" evidence="1">
    <location>
        <begin position="42"/>
        <end position="201"/>
    </location>
</feature>
<dbReference type="Gene3D" id="2.160.20.120">
    <property type="match status" value="1"/>
</dbReference>
<evidence type="ECO:0000259" key="1">
    <source>
        <dbReference type="Pfam" id="PF10988"/>
    </source>
</evidence>
<evidence type="ECO:0000313" key="3">
    <source>
        <dbReference type="Proteomes" id="UP000252199"/>
    </source>
</evidence>
<sequence length="218" mass="23456">MFFREIFVKIINYSYLAIFLTTSQFVLADEGLIERKLPVCDYSKLTINVPSTIKLVALGSPSGSVKGANKELDYLRFKCLDGSLEISTKDNVLVNEYFKFELVNGSLNHLILNGDQKVDVTELSAKHFEITVNGIGKASLTGQVAFFNASLNGLAELDAANLKSEDGRVEVNGAGIAKLNVSSELNARVNGSGSVEYLGTPVNLKTEVNGSGSITSVP</sequence>
<evidence type="ECO:0000313" key="2">
    <source>
        <dbReference type="EMBL" id="RBM69482.1"/>
    </source>
</evidence>
<dbReference type="Pfam" id="PF10988">
    <property type="entry name" value="DUF2807"/>
    <property type="match status" value="1"/>
</dbReference>
<proteinExistence type="predicted"/>
<dbReference type="AlphaFoldDB" id="A0ABD7FWX4"/>
<name>A0ABD7FWX4_9VIBR</name>
<protein>
    <recommendedName>
        <fullName evidence="1">Putative auto-transporter adhesin head GIN domain-containing protein</fullName>
    </recommendedName>
</protein>
<dbReference type="Proteomes" id="UP000252199">
    <property type="component" value="Unassembled WGS sequence"/>
</dbReference>
<gene>
    <name evidence="2" type="ORF">DLR72_06335</name>
</gene>
<dbReference type="InterPro" id="IPR021255">
    <property type="entry name" value="DUF2807"/>
</dbReference>